<dbReference type="InterPro" id="IPR036390">
    <property type="entry name" value="WH_DNA-bd_sf"/>
</dbReference>
<dbReference type="SUPFAM" id="SSF46785">
    <property type="entry name" value="Winged helix' DNA-binding domain"/>
    <property type="match status" value="1"/>
</dbReference>
<evidence type="ECO:0000259" key="5">
    <source>
        <dbReference type="PROSITE" id="PS50931"/>
    </source>
</evidence>
<dbReference type="SUPFAM" id="SSF53850">
    <property type="entry name" value="Periplasmic binding protein-like II"/>
    <property type="match status" value="1"/>
</dbReference>
<comment type="caution">
    <text evidence="6">The sequence shown here is derived from an EMBL/GenBank/DDBJ whole genome shotgun (WGS) entry which is preliminary data.</text>
</comment>
<dbReference type="InterPro" id="IPR005119">
    <property type="entry name" value="LysR_subst-bd"/>
</dbReference>
<dbReference type="Pfam" id="PF03466">
    <property type="entry name" value="LysR_substrate"/>
    <property type="match status" value="1"/>
</dbReference>
<protein>
    <submittedName>
        <fullName evidence="6">DNA-binding transcriptional LysR family regulator</fullName>
    </submittedName>
</protein>
<dbReference type="InterPro" id="IPR036388">
    <property type="entry name" value="WH-like_DNA-bd_sf"/>
</dbReference>
<organism evidence="6 7">
    <name type="scientific">Niveibacterium umoris</name>
    <dbReference type="NCBI Taxonomy" id="1193620"/>
    <lineage>
        <taxon>Bacteria</taxon>
        <taxon>Pseudomonadati</taxon>
        <taxon>Pseudomonadota</taxon>
        <taxon>Betaproteobacteria</taxon>
        <taxon>Rhodocyclales</taxon>
        <taxon>Rhodocyclaceae</taxon>
        <taxon>Niveibacterium</taxon>
    </lineage>
</organism>
<proteinExistence type="inferred from homology"/>
<sequence length="303" mass="32572">MKISLEALMMLDAIETRGSFAAAAEALHRVPSALTHAVRKLEEDLGFPLFHKVGRRAVLTPAGRTLLDDGRVLLRAAGDLECRARRIATGWESELRIAIDGTLDAAALNPIIAEFYADYGGTRLKLMYEVLGGTWDALATGRADLVIGAVGDPPAGATYATREWGNQEFLFCVAPHHPLAVAPEPIPTDLARQYRAVVVSDTSRQLVARTAGLLDGQDTLTVPDIAAKAAAQRAGLGIGHLPRQLAEREAAAGRLVVKRLNSSTPRAPLWLAWQSNQRGRALQWFVERLLEPDCAAALQAPAG</sequence>
<keyword evidence="4" id="KW-0804">Transcription</keyword>
<dbReference type="PANTHER" id="PTHR30126:SF4">
    <property type="entry name" value="LYSR FAMILY TRANSCRIPTIONAL REGULATOR"/>
    <property type="match status" value="1"/>
</dbReference>
<dbReference type="Gene3D" id="1.10.10.10">
    <property type="entry name" value="Winged helix-like DNA-binding domain superfamily/Winged helix DNA-binding domain"/>
    <property type="match status" value="1"/>
</dbReference>
<dbReference type="AlphaFoldDB" id="A0A840BLX5"/>
<dbReference type="Pfam" id="PF00126">
    <property type="entry name" value="HTH_1"/>
    <property type="match status" value="1"/>
</dbReference>
<evidence type="ECO:0000256" key="1">
    <source>
        <dbReference type="ARBA" id="ARBA00009437"/>
    </source>
</evidence>
<reference evidence="6 7" key="1">
    <citation type="submission" date="2020-08" db="EMBL/GenBank/DDBJ databases">
        <title>Genomic Encyclopedia of Type Strains, Phase IV (KMG-IV): sequencing the most valuable type-strain genomes for metagenomic binning, comparative biology and taxonomic classification.</title>
        <authorList>
            <person name="Goeker M."/>
        </authorList>
    </citation>
    <scope>NUCLEOTIDE SEQUENCE [LARGE SCALE GENOMIC DNA]</scope>
    <source>
        <strain evidence="6 7">DSM 106739</strain>
    </source>
</reference>
<evidence type="ECO:0000256" key="3">
    <source>
        <dbReference type="ARBA" id="ARBA00023125"/>
    </source>
</evidence>
<evidence type="ECO:0000313" key="7">
    <source>
        <dbReference type="Proteomes" id="UP000561045"/>
    </source>
</evidence>
<dbReference type="PROSITE" id="PS50931">
    <property type="entry name" value="HTH_LYSR"/>
    <property type="match status" value="1"/>
</dbReference>
<keyword evidence="2" id="KW-0805">Transcription regulation</keyword>
<dbReference type="GO" id="GO:0003700">
    <property type="term" value="F:DNA-binding transcription factor activity"/>
    <property type="evidence" value="ECO:0007669"/>
    <property type="project" value="InterPro"/>
</dbReference>
<comment type="similarity">
    <text evidence="1">Belongs to the LysR transcriptional regulatory family.</text>
</comment>
<evidence type="ECO:0000256" key="2">
    <source>
        <dbReference type="ARBA" id="ARBA00023015"/>
    </source>
</evidence>
<keyword evidence="3 6" id="KW-0238">DNA-binding</keyword>
<gene>
    <name evidence="6" type="ORF">GGR36_001960</name>
</gene>
<dbReference type="PANTHER" id="PTHR30126">
    <property type="entry name" value="HTH-TYPE TRANSCRIPTIONAL REGULATOR"/>
    <property type="match status" value="1"/>
</dbReference>
<accession>A0A840BLX5</accession>
<evidence type="ECO:0000313" key="6">
    <source>
        <dbReference type="EMBL" id="MBB4012652.1"/>
    </source>
</evidence>
<dbReference type="InterPro" id="IPR000847">
    <property type="entry name" value="LysR_HTH_N"/>
</dbReference>
<evidence type="ECO:0000256" key="4">
    <source>
        <dbReference type="ARBA" id="ARBA00023163"/>
    </source>
</evidence>
<feature type="domain" description="HTH lysR-type" evidence="5">
    <location>
        <begin position="3"/>
        <end position="60"/>
    </location>
</feature>
<dbReference type="Gene3D" id="3.40.190.10">
    <property type="entry name" value="Periplasmic binding protein-like II"/>
    <property type="match status" value="2"/>
</dbReference>
<keyword evidence="7" id="KW-1185">Reference proteome</keyword>
<dbReference type="EMBL" id="JACIET010000001">
    <property type="protein sequence ID" value="MBB4012652.1"/>
    <property type="molecule type" value="Genomic_DNA"/>
</dbReference>
<dbReference type="Proteomes" id="UP000561045">
    <property type="component" value="Unassembled WGS sequence"/>
</dbReference>
<name>A0A840BLX5_9RHOO</name>
<dbReference type="RefSeq" id="WP_183634439.1">
    <property type="nucleotide sequence ID" value="NZ_BAABLE010000011.1"/>
</dbReference>
<dbReference type="GO" id="GO:0000976">
    <property type="term" value="F:transcription cis-regulatory region binding"/>
    <property type="evidence" value="ECO:0007669"/>
    <property type="project" value="TreeGrafter"/>
</dbReference>